<feature type="transmembrane region" description="Helical" evidence="1">
    <location>
        <begin position="36"/>
        <end position="56"/>
    </location>
</feature>
<keyword evidence="1" id="KW-1133">Transmembrane helix</keyword>
<feature type="transmembrane region" description="Helical" evidence="1">
    <location>
        <begin position="68"/>
        <end position="87"/>
    </location>
</feature>
<feature type="transmembrane region" description="Helical" evidence="1">
    <location>
        <begin position="120"/>
        <end position="138"/>
    </location>
</feature>
<name>A0A5A7NU11_9MICC</name>
<dbReference type="Proteomes" id="UP000325307">
    <property type="component" value="Unassembled WGS sequence"/>
</dbReference>
<feature type="transmembrane region" description="Helical" evidence="1">
    <location>
        <begin position="12"/>
        <end position="30"/>
    </location>
</feature>
<accession>A0A5A7NU11</accession>
<dbReference type="EMBL" id="BKDJ01000008">
    <property type="protein sequence ID" value="GER23327.1"/>
    <property type="molecule type" value="Genomic_DNA"/>
</dbReference>
<evidence type="ECO:0000313" key="2">
    <source>
        <dbReference type="EMBL" id="GER23327.1"/>
    </source>
</evidence>
<evidence type="ECO:0000313" key="3">
    <source>
        <dbReference type="Proteomes" id="UP000325307"/>
    </source>
</evidence>
<dbReference type="RefSeq" id="WP_149956920.1">
    <property type="nucleotide sequence ID" value="NZ_BKDJ01000008.1"/>
</dbReference>
<sequence length="147" mass="14517">MRIFAAGTAGRVSLGLVAVGLVGLPVAFLVPGDPYRLVACNTAVVVLLTGAGIGILADHHNRGEALTIAPSTPAGYLTLGLFVAAVILLGTHFAVAGLGVGLLAIAAGLFTVTARHDRSALVLAGTLLPAALVSSFLLGEVAQAVGS</sequence>
<reference evidence="2 3" key="1">
    <citation type="submission" date="2019-09" db="EMBL/GenBank/DDBJ databases">
        <title>Arthrobacter zafarii sp. nov., a moderately thermotolerant and halotolerant actinobacterium isolated from Cholistan desert soil of Pakistan.</title>
        <authorList>
            <person name="Amin A."/>
            <person name="Ahmed I."/>
            <person name="Khalid N."/>
            <person name="Schumann P."/>
            <person name="Busse H.J."/>
            <person name="Khan I.U."/>
            <person name="Li S."/>
            <person name="Li W.J."/>
        </authorList>
    </citation>
    <scope>NUCLEOTIDE SEQUENCE [LARGE SCALE GENOMIC DNA]</scope>
    <source>
        <strain evidence="2 3">NCCP-1664</strain>
    </source>
</reference>
<protein>
    <submittedName>
        <fullName evidence="2">Uncharacterized protein</fullName>
    </submittedName>
</protein>
<comment type="caution">
    <text evidence="2">The sequence shown here is derived from an EMBL/GenBank/DDBJ whole genome shotgun (WGS) entry which is preliminary data.</text>
</comment>
<keyword evidence="1" id="KW-0812">Transmembrane</keyword>
<feature type="transmembrane region" description="Helical" evidence="1">
    <location>
        <begin position="93"/>
        <end position="113"/>
    </location>
</feature>
<evidence type="ECO:0000256" key="1">
    <source>
        <dbReference type="SAM" id="Phobius"/>
    </source>
</evidence>
<proteinExistence type="predicted"/>
<dbReference type="AlphaFoldDB" id="A0A5A7NU11"/>
<keyword evidence="1" id="KW-0472">Membrane</keyword>
<gene>
    <name evidence="2" type="ORF">NCCP1664_18230</name>
</gene>
<organism evidence="2 3">
    <name type="scientific">Zafaria cholistanensis</name>
    <dbReference type="NCBI Taxonomy" id="1682741"/>
    <lineage>
        <taxon>Bacteria</taxon>
        <taxon>Bacillati</taxon>
        <taxon>Actinomycetota</taxon>
        <taxon>Actinomycetes</taxon>
        <taxon>Micrococcales</taxon>
        <taxon>Micrococcaceae</taxon>
        <taxon>Zafaria</taxon>
    </lineage>
</organism>
<keyword evidence="3" id="KW-1185">Reference proteome</keyword>